<dbReference type="PROSITE" id="PS00083">
    <property type="entry name" value="INTRADIOL_DIOXYGENAS"/>
    <property type="match status" value="1"/>
</dbReference>
<dbReference type="RefSeq" id="WP_189580151.1">
    <property type="nucleotide sequence ID" value="NZ_BMYF01000007.1"/>
</dbReference>
<evidence type="ECO:0000256" key="2">
    <source>
        <dbReference type="ARBA" id="ARBA00022964"/>
    </source>
</evidence>
<name>A0A8J3CX83_9BACT</name>
<dbReference type="InterPro" id="IPR015889">
    <property type="entry name" value="Intradiol_dOase_core"/>
</dbReference>
<dbReference type="InterPro" id="IPR012786">
    <property type="entry name" value="Protocat_dOase_a"/>
</dbReference>
<feature type="domain" description="Intradiol ring-cleavage dioxygenases" evidence="4">
    <location>
        <begin position="50"/>
        <end position="78"/>
    </location>
</feature>
<evidence type="ECO:0000259" key="4">
    <source>
        <dbReference type="PROSITE" id="PS00083"/>
    </source>
</evidence>
<sequence>MNKLGQTPSQTVGPYFAYGLTPEQYKFDHTSLATPVLLDARKNSQDAIILRGKVCDLHGEAVDDAMIEIWQVDQEGKFQIKPHQGFFSIGRMGTGTIEGNLFEFTTCIPAAEKPGQAPAIHMIVFMRGLLSHVYTRVYFEDFKELNQEDPYLKLVAEERRSTLIAQKVQESPVTIYEFNLHMQGENETVFFDY</sequence>
<dbReference type="NCBIfam" id="TIGR02423">
    <property type="entry name" value="protocat_alph"/>
    <property type="match status" value="1"/>
</dbReference>
<dbReference type="InterPro" id="IPR050770">
    <property type="entry name" value="Intradiol_RC_Dioxygenase"/>
</dbReference>
<dbReference type="AlphaFoldDB" id="A0A8J3CX83"/>
<protein>
    <submittedName>
        <fullName evidence="5">Protocatechuate 3,4-dioxygenase subunit alpha</fullName>
    </submittedName>
</protein>
<evidence type="ECO:0000256" key="1">
    <source>
        <dbReference type="ARBA" id="ARBA00007825"/>
    </source>
</evidence>
<dbReference type="PANTHER" id="PTHR33711">
    <property type="entry name" value="DIOXYGENASE, PUTATIVE (AFU_ORTHOLOGUE AFUA_2G02910)-RELATED"/>
    <property type="match status" value="1"/>
</dbReference>
<dbReference type="InterPro" id="IPR000627">
    <property type="entry name" value="Intradiol_dOase_C"/>
</dbReference>
<dbReference type="GO" id="GO:0018578">
    <property type="term" value="F:protocatechuate 3,4-dioxygenase activity"/>
    <property type="evidence" value="ECO:0007669"/>
    <property type="project" value="InterPro"/>
</dbReference>
<accession>A0A8J3CX83</accession>
<dbReference type="Gene3D" id="2.60.130.10">
    <property type="entry name" value="Aromatic compound dioxygenase"/>
    <property type="match status" value="1"/>
</dbReference>
<keyword evidence="2" id="KW-0223">Dioxygenase</keyword>
<proteinExistence type="inferred from homology"/>
<evidence type="ECO:0000313" key="6">
    <source>
        <dbReference type="Proteomes" id="UP000642809"/>
    </source>
</evidence>
<reference evidence="5" key="1">
    <citation type="journal article" date="2014" name="Int. J. Syst. Evol. Microbiol.">
        <title>Complete genome sequence of Corynebacterium casei LMG S-19264T (=DSM 44701T), isolated from a smear-ripened cheese.</title>
        <authorList>
            <consortium name="US DOE Joint Genome Institute (JGI-PGF)"/>
            <person name="Walter F."/>
            <person name="Albersmeier A."/>
            <person name="Kalinowski J."/>
            <person name="Ruckert C."/>
        </authorList>
    </citation>
    <scope>NUCLEOTIDE SEQUENCE</scope>
    <source>
        <strain evidence="5">KCTC 23224</strain>
    </source>
</reference>
<reference evidence="5" key="2">
    <citation type="submission" date="2020-09" db="EMBL/GenBank/DDBJ databases">
        <authorList>
            <person name="Sun Q."/>
            <person name="Kim S."/>
        </authorList>
    </citation>
    <scope>NUCLEOTIDE SEQUENCE</scope>
    <source>
        <strain evidence="5">KCTC 23224</strain>
    </source>
</reference>
<evidence type="ECO:0000256" key="3">
    <source>
        <dbReference type="ARBA" id="ARBA00023002"/>
    </source>
</evidence>
<evidence type="ECO:0000313" key="5">
    <source>
        <dbReference type="EMBL" id="GHB34544.1"/>
    </source>
</evidence>
<dbReference type="SUPFAM" id="SSF49482">
    <property type="entry name" value="Aromatic compound dioxygenase"/>
    <property type="match status" value="1"/>
</dbReference>
<dbReference type="Pfam" id="PF00775">
    <property type="entry name" value="Dioxygenase_C"/>
    <property type="match status" value="1"/>
</dbReference>
<keyword evidence="6" id="KW-1185">Reference proteome</keyword>
<keyword evidence="3" id="KW-0560">Oxidoreductase</keyword>
<dbReference type="Proteomes" id="UP000642809">
    <property type="component" value="Unassembled WGS sequence"/>
</dbReference>
<dbReference type="PANTHER" id="PTHR33711:SF9">
    <property type="entry name" value="PROTOCATECHUATE 3,4-DIOXYGENASE ALPHA CHAIN"/>
    <property type="match status" value="1"/>
</dbReference>
<dbReference type="GO" id="GO:0008199">
    <property type="term" value="F:ferric iron binding"/>
    <property type="evidence" value="ECO:0007669"/>
    <property type="project" value="InterPro"/>
</dbReference>
<comment type="similarity">
    <text evidence="1">Belongs to the intradiol ring-cleavage dioxygenase family.</text>
</comment>
<comment type="caution">
    <text evidence="5">The sequence shown here is derived from an EMBL/GenBank/DDBJ whole genome shotgun (WGS) entry which is preliminary data.</text>
</comment>
<gene>
    <name evidence="5" type="primary">pcaG</name>
    <name evidence="5" type="ORF">GCM10008106_14960</name>
</gene>
<organism evidence="5 6">
    <name type="scientific">Mongoliitalea lutea</name>
    <dbReference type="NCBI Taxonomy" id="849756"/>
    <lineage>
        <taxon>Bacteria</taxon>
        <taxon>Pseudomonadati</taxon>
        <taxon>Bacteroidota</taxon>
        <taxon>Cytophagia</taxon>
        <taxon>Cytophagales</taxon>
        <taxon>Cyclobacteriaceae</taxon>
        <taxon>Mongoliitalea</taxon>
    </lineage>
</organism>
<dbReference type="EMBL" id="BMYF01000007">
    <property type="protein sequence ID" value="GHB34544.1"/>
    <property type="molecule type" value="Genomic_DNA"/>
</dbReference>